<dbReference type="EMBL" id="BGZK01005488">
    <property type="protein sequence ID" value="GBP14271.1"/>
    <property type="molecule type" value="Genomic_DNA"/>
</dbReference>
<dbReference type="Proteomes" id="UP000299102">
    <property type="component" value="Unassembled WGS sequence"/>
</dbReference>
<comment type="caution">
    <text evidence="1">The sequence shown here is derived from an EMBL/GenBank/DDBJ whole genome shotgun (WGS) entry which is preliminary data.</text>
</comment>
<name>A0A4C1TLT3_EUMVA</name>
<dbReference type="AlphaFoldDB" id="A0A4C1TLT3"/>
<organism evidence="1 2">
    <name type="scientific">Eumeta variegata</name>
    <name type="common">Bagworm moth</name>
    <name type="synonym">Eumeta japonica</name>
    <dbReference type="NCBI Taxonomy" id="151549"/>
    <lineage>
        <taxon>Eukaryota</taxon>
        <taxon>Metazoa</taxon>
        <taxon>Ecdysozoa</taxon>
        <taxon>Arthropoda</taxon>
        <taxon>Hexapoda</taxon>
        <taxon>Insecta</taxon>
        <taxon>Pterygota</taxon>
        <taxon>Neoptera</taxon>
        <taxon>Endopterygota</taxon>
        <taxon>Lepidoptera</taxon>
        <taxon>Glossata</taxon>
        <taxon>Ditrysia</taxon>
        <taxon>Tineoidea</taxon>
        <taxon>Psychidae</taxon>
        <taxon>Oiketicinae</taxon>
        <taxon>Eumeta</taxon>
    </lineage>
</organism>
<proteinExistence type="predicted"/>
<evidence type="ECO:0000313" key="1">
    <source>
        <dbReference type="EMBL" id="GBP14271.1"/>
    </source>
</evidence>
<sequence>MVKSVPRAWRSQFGFKENTLSTVVEVLSPTNSLFYEIPGRVIAGKLNAHFYTSETLVGSATSLECSNEETELARNPYL</sequence>
<protein>
    <submittedName>
        <fullName evidence="1">Uncharacterized protein</fullName>
    </submittedName>
</protein>
<gene>
    <name evidence="1" type="ORF">EVAR_73314_1</name>
</gene>
<accession>A0A4C1TLT3</accession>
<keyword evidence="2" id="KW-1185">Reference proteome</keyword>
<reference evidence="1 2" key="1">
    <citation type="journal article" date="2019" name="Commun. Biol.">
        <title>The bagworm genome reveals a unique fibroin gene that provides high tensile strength.</title>
        <authorList>
            <person name="Kono N."/>
            <person name="Nakamura H."/>
            <person name="Ohtoshi R."/>
            <person name="Tomita M."/>
            <person name="Numata K."/>
            <person name="Arakawa K."/>
        </authorList>
    </citation>
    <scope>NUCLEOTIDE SEQUENCE [LARGE SCALE GENOMIC DNA]</scope>
</reference>
<evidence type="ECO:0000313" key="2">
    <source>
        <dbReference type="Proteomes" id="UP000299102"/>
    </source>
</evidence>